<name>A0A0F8B2P2_CERFI</name>
<organism evidence="2 3">
    <name type="scientific">Ceratocystis fimbriata f. sp. platani</name>
    <dbReference type="NCBI Taxonomy" id="88771"/>
    <lineage>
        <taxon>Eukaryota</taxon>
        <taxon>Fungi</taxon>
        <taxon>Dikarya</taxon>
        <taxon>Ascomycota</taxon>
        <taxon>Pezizomycotina</taxon>
        <taxon>Sordariomycetes</taxon>
        <taxon>Hypocreomycetidae</taxon>
        <taxon>Microascales</taxon>
        <taxon>Ceratocystidaceae</taxon>
        <taxon>Ceratocystis</taxon>
    </lineage>
</organism>
<evidence type="ECO:0000313" key="3">
    <source>
        <dbReference type="Proteomes" id="UP000034841"/>
    </source>
</evidence>
<gene>
    <name evidence="2" type="ORF">CFO_g3503</name>
</gene>
<protein>
    <submittedName>
        <fullName evidence="2">Uncharacterized protein</fullName>
    </submittedName>
</protein>
<evidence type="ECO:0000313" key="2">
    <source>
        <dbReference type="EMBL" id="KKF94150.1"/>
    </source>
</evidence>
<feature type="compositionally biased region" description="Low complexity" evidence="1">
    <location>
        <begin position="86"/>
        <end position="100"/>
    </location>
</feature>
<evidence type="ECO:0000256" key="1">
    <source>
        <dbReference type="SAM" id="MobiDB-lite"/>
    </source>
</evidence>
<accession>A0A0F8B2P2</accession>
<dbReference type="EMBL" id="LBBL01000177">
    <property type="protein sequence ID" value="KKF94150.1"/>
    <property type="molecule type" value="Genomic_DNA"/>
</dbReference>
<sequence length="207" mass="23072">MEEEVDVIRQVTLAIDMAAEEKKKRRTEQMFARLRVFLDSEIRMVLAGNGLPGVPQAETKGDKLNTKAPESTKAAAKAKRPEKAAQEATQKTWAQKAATQSGGKVVDVRPTPMEKPERSRKPPKGNRLLVKLFPASKSRDVNAGVLKNKVPGAIEKGALEIMRNYLDASTIEKETIWEKYIVRNVPRNVHDVSENGSEVRRTTLEDV</sequence>
<feature type="region of interest" description="Disordered" evidence="1">
    <location>
        <begin position="53"/>
        <end position="126"/>
    </location>
</feature>
<dbReference type="Proteomes" id="UP000034841">
    <property type="component" value="Unassembled WGS sequence"/>
</dbReference>
<dbReference type="AlphaFoldDB" id="A0A0F8B2P2"/>
<keyword evidence="3" id="KW-1185">Reference proteome</keyword>
<comment type="caution">
    <text evidence="2">The sequence shown here is derived from an EMBL/GenBank/DDBJ whole genome shotgun (WGS) entry which is preliminary data.</text>
</comment>
<reference evidence="2 3" key="1">
    <citation type="submission" date="2015-04" db="EMBL/GenBank/DDBJ databases">
        <title>Genome sequence of Ceratocystis platani, a major pathogen of plane trees.</title>
        <authorList>
            <person name="Belbahri L."/>
        </authorList>
    </citation>
    <scope>NUCLEOTIDE SEQUENCE [LARGE SCALE GENOMIC DNA]</scope>
    <source>
        <strain evidence="2 3">CFO</strain>
    </source>
</reference>
<proteinExistence type="predicted"/>